<dbReference type="InterPro" id="IPR014883">
    <property type="entry name" value="VRR_NUC"/>
</dbReference>
<proteinExistence type="predicted"/>
<evidence type="ECO:0000313" key="5">
    <source>
        <dbReference type="EMBL" id="HIU69826.1"/>
    </source>
</evidence>
<reference evidence="5" key="2">
    <citation type="journal article" date="2021" name="PeerJ">
        <title>Extensive microbial diversity within the chicken gut microbiome revealed by metagenomics and culture.</title>
        <authorList>
            <person name="Gilroy R."/>
            <person name="Ravi A."/>
            <person name="Getino M."/>
            <person name="Pursley I."/>
            <person name="Horton D.L."/>
            <person name="Alikhan N.F."/>
            <person name="Baker D."/>
            <person name="Gharbi K."/>
            <person name="Hall N."/>
            <person name="Watson M."/>
            <person name="Adriaenssens E.M."/>
            <person name="Foster-Nyarko E."/>
            <person name="Jarju S."/>
            <person name="Secka A."/>
            <person name="Antonio M."/>
            <person name="Oren A."/>
            <person name="Chaudhuri R.R."/>
            <person name="La Ragione R."/>
            <person name="Hildebrand F."/>
            <person name="Pallen M.J."/>
        </authorList>
    </citation>
    <scope>NUCLEOTIDE SEQUENCE</scope>
    <source>
        <strain evidence="5">CHK176-6737</strain>
    </source>
</reference>
<evidence type="ECO:0000256" key="3">
    <source>
        <dbReference type="ARBA" id="ARBA00022801"/>
    </source>
</evidence>
<name>A0A9D1MW51_9FIRM</name>
<dbReference type="SMART" id="SM00990">
    <property type="entry name" value="VRR_NUC"/>
    <property type="match status" value="1"/>
</dbReference>
<dbReference type="Proteomes" id="UP000824125">
    <property type="component" value="Unassembled WGS sequence"/>
</dbReference>
<keyword evidence="3" id="KW-0378">Hydrolase</keyword>
<protein>
    <submittedName>
        <fullName evidence="5">VRR-NUC domain-containing protein</fullName>
    </submittedName>
</protein>
<evidence type="ECO:0000256" key="2">
    <source>
        <dbReference type="ARBA" id="ARBA00022722"/>
    </source>
</evidence>
<dbReference type="Gene3D" id="3.40.1350.10">
    <property type="match status" value="1"/>
</dbReference>
<evidence type="ECO:0000259" key="4">
    <source>
        <dbReference type="SMART" id="SM00990"/>
    </source>
</evidence>
<organism evidence="5 6">
    <name type="scientific">Candidatus Scybalenecus merdavium</name>
    <dbReference type="NCBI Taxonomy" id="2840939"/>
    <lineage>
        <taxon>Bacteria</taxon>
        <taxon>Bacillati</taxon>
        <taxon>Bacillota</taxon>
        <taxon>Clostridia</taxon>
        <taxon>Eubacteriales</taxon>
        <taxon>Oscillospiraceae</taxon>
        <taxon>Oscillospiraceae incertae sedis</taxon>
        <taxon>Candidatus Scybalenecus</taxon>
    </lineage>
</organism>
<sequence>MQAKDLKASSEQNEQETLFEWIRWMAPHEPALAVAIHIPNEGKRSRAAGAALKRAGLQHGAPDVFIPCPAGPYHGLFIEMKYGKNKPTRDQMRFLDTAATLGYKTAVCYSADRAIRVITEYLSLRKEA</sequence>
<gene>
    <name evidence="5" type="ORF">IAD23_07720</name>
</gene>
<dbReference type="GO" id="GO:0004518">
    <property type="term" value="F:nuclease activity"/>
    <property type="evidence" value="ECO:0007669"/>
    <property type="project" value="UniProtKB-KW"/>
</dbReference>
<keyword evidence="2" id="KW-0540">Nuclease</keyword>
<dbReference type="InterPro" id="IPR011856">
    <property type="entry name" value="tRNA_endonuc-like_dom_sf"/>
</dbReference>
<dbReference type="GO" id="GO:0016788">
    <property type="term" value="F:hydrolase activity, acting on ester bonds"/>
    <property type="evidence" value="ECO:0007669"/>
    <property type="project" value="InterPro"/>
</dbReference>
<comment type="caution">
    <text evidence="5">The sequence shown here is derived from an EMBL/GenBank/DDBJ whole genome shotgun (WGS) entry which is preliminary data.</text>
</comment>
<evidence type="ECO:0000313" key="6">
    <source>
        <dbReference type="Proteomes" id="UP000824125"/>
    </source>
</evidence>
<reference evidence="5" key="1">
    <citation type="submission" date="2020-10" db="EMBL/GenBank/DDBJ databases">
        <authorList>
            <person name="Gilroy R."/>
        </authorList>
    </citation>
    <scope>NUCLEOTIDE SEQUENCE</scope>
    <source>
        <strain evidence="5">CHK176-6737</strain>
    </source>
</reference>
<dbReference type="Pfam" id="PF08774">
    <property type="entry name" value="VRR_NUC"/>
    <property type="match status" value="1"/>
</dbReference>
<feature type="domain" description="VRR-NUC" evidence="4">
    <location>
        <begin position="1"/>
        <end position="112"/>
    </location>
</feature>
<evidence type="ECO:0000256" key="1">
    <source>
        <dbReference type="ARBA" id="ARBA00001946"/>
    </source>
</evidence>
<accession>A0A9D1MW51</accession>
<dbReference type="AlphaFoldDB" id="A0A9D1MW51"/>
<dbReference type="EMBL" id="DVNM01000043">
    <property type="protein sequence ID" value="HIU69826.1"/>
    <property type="molecule type" value="Genomic_DNA"/>
</dbReference>
<comment type="cofactor">
    <cofactor evidence="1">
        <name>Mg(2+)</name>
        <dbReference type="ChEBI" id="CHEBI:18420"/>
    </cofactor>
</comment>
<dbReference type="GO" id="GO:0003676">
    <property type="term" value="F:nucleic acid binding"/>
    <property type="evidence" value="ECO:0007669"/>
    <property type="project" value="InterPro"/>
</dbReference>